<feature type="domain" description="Bromo" evidence="5">
    <location>
        <begin position="887"/>
        <end position="937"/>
    </location>
</feature>
<dbReference type="AlphaFoldDB" id="A0A1J4JH57"/>
<sequence>MNDEDVKRELVIMLAHFIRSKQPEVYEKFATYCDEKKLFPSTCKSLDEALDLRYKHFPANQFQNFIQSLLPKDDYPSIFRRITPFRTPIPVLPFRTVNPIKRIFCHRESIYCLIMDPLGRILVTGADDYKIKLWTLHNLEPICTLSGHENCVTNVCFNPLCTLLLSSSHDKTIRIWSLVDGSCLAVLCDFTTNLVHYATFSPSGSMIAAACEDGTIPIWLTRDALESLSPCRIINTIGKGPAAWIAFSPGGEFISYTCEPSVVVVIALKTMTTFQLELHSSLVGLTTFTSSYFVNGADVAPRLITASNEEGIAAIWEMENFTFKPKYIFKLTGTGRRPTKIQKFAWDVDEHLLVIAKSNGVFVCDTYTGEIVGQLPPVTAFEDCTCIAANPVYREVFFFGNSSGFVAIADICRNEILTEMKCAEDTGFLDAVWSKDGQWIFACDSLGSISTFCTFGPNDSLRKAFPDFILGDLFEDDSNPGIYVDRNGQKVKPQPRKHDLRALDLELMTLQAPYLRNCAIELNLIMKMSAPDRQTITSSTSATIGPPPLHVHISLEYPVNPGGQPHISIQGSSDQEEEESDEQPTIVSDNDNWCFEDEESVKRFFKSNYNPFNDPNCPLFDISNSSSLNSHSDENIGQSSSFSFDNLNNFQKTTSMILSDDLPSGFWPEWATCIACDDNLFIPQVGDEVVLIWSAYMKFIKEAKENILTKTNQKSEKLPEIARCSIQQLTPDEDGMILKLSTPALPSWFTVYFPIPEEVTFLIPLHKFKLAKKVSKSLKVGDKVIVPFVADDDGGIENYTGRITEINPKLMNEPFESIIVDWGHGEKTKISPWEILYLNDTEINYIDNNVRLEGIETGMLSTLDSLNSENKYNALKTIHHSTLTSIYLKNISSPMTLNFLRERLESSYYRSVDAIFYDIQLFQTNAAILNDPGSPSVSVAKDLHSFLKRNLETLSRQYRDRRSPKTK</sequence>
<keyword evidence="7" id="KW-1185">Reference proteome</keyword>
<dbReference type="Pfam" id="PF00400">
    <property type="entry name" value="WD40"/>
    <property type="match status" value="3"/>
</dbReference>
<dbReference type="InterPro" id="IPR036322">
    <property type="entry name" value="WD40_repeat_dom_sf"/>
</dbReference>
<proteinExistence type="predicted"/>
<dbReference type="SUPFAM" id="SSF47370">
    <property type="entry name" value="Bromodomain"/>
    <property type="match status" value="1"/>
</dbReference>
<comment type="caution">
    <text evidence="6">The sequence shown here is derived from an EMBL/GenBank/DDBJ whole genome shotgun (WGS) entry which is preliminary data.</text>
</comment>
<dbReference type="PROSITE" id="PS50014">
    <property type="entry name" value="BROMODOMAIN_2"/>
    <property type="match status" value="1"/>
</dbReference>
<feature type="repeat" description="WD" evidence="3">
    <location>
        <begin position="145"/>
        <end position="186"/>
    </location>
</feature>
<dbReference type="Gene3D" id="2.130.10.10">
    <property type="entry name" value="YVTN repeat-like/Quinoprotein amine dehydrogenase"/>
    <property type="match status" value="2"/>
</dbReference>
<dbReference type="InterPro" id="IPR001487">
    <property type="entry name" value="Bromodomain"/>
</dbReference>
<dbReference type="InterPro" id="IPR015943">
    <property type="entry name" value="WD40/YVTN_repeat-like_dom_sf"/>
</dbReference>
<dbReference type="GO" id="GO:0008360">
    <property type="term" value="P:regulation of cell shape"/>
    <property type="evidence" value="ECO:0007669"/>
    <property type="project" value="TreeGrafter"/>
</dbReference>
<dbReference type="GO" id="GO:0005634">
    <property type="term" value="C:nucleus"/>
    <property type="evidence" value="ECO:0007669"/>
    <property type="project" value="TreeGrafter"/>
</dbReference>
<feature type="repeat" description="WD" evidence="3">
    <location>
        <begin position="103"/>
        <end position="144"/>
    </location>
</feature>
<dbReference type="PANTHER" id="PTHR16266">
    <property type="entry name" value="WD REPEAT DOMAIN 9"/>
    <property type="match status" value="1"/>
</dbReference>
<dbReference type="InterPro" id="IPR052060">
    <property type="entry name" value="Bromo_WD_repeat"/>
</dbReference>
<reference evidence="6" key="1">
    <citation type="submission" date="2016-10" db="EMBL/GenBank/DDBJ databases">
        <authorList>
            <person name="Benchimol M."/>
            <person name="Almeida L.G."/>
            <person name="Vasconcelos A.T."/>
            <person name="Perreira-Neves A."/>
            <person name="Rosa I.A."/>
            <person name="Tasca T."/>
            <person name="Bogo M.R."/>
            <person name="de Souza W."/>
        </authorList>
    </citation>
    <scope>NUCLEOTIDE SEQUENCE [LARGE SCALE GENOMIC DNA]</scope>
    <source>
        <strain evidence="6">K</strain>
    </source>
</reference>
<keyword evidence="1 2" id="KW-0103">Bromodomain</keyword>
<dbReference type="GO" id="GO:0006357">
    <property type="term" value="P:regulation of transcription by RNA polymerase II"/>
    <property type="evidence" value="ECO:0007669"/>
    <property type="project" value="TreeGrafter"/>
</dbReference>
<dbReference type="SMART" id="SM00297">
    <property type="entry name" value="BROMO"/>
    <property type="match status" value="1"/>
</dbReference>
<dbReference type="GeneID" id="94844752"/>
<dbReference type="GO" id="GO:0007010">
    <property type="term" value="P:cytoskeleton organization"/>
    <property type="evidence" value="ECO:0007669"/>
    <property type="project" value="TreeGrafter"/>
</dbReference>
<dbReference type="SUPFAM" id="SSF50978">
    <property type="entry name" value="WD40 repeat-like"/>
    <property type="match status" value="1"/>
</dbReference>
<feature type="region of interest" description="Disordered" evidence="4">
    <location>
        <begin position="554"/>
        <end position="589"/>
    </location>
</feature>
<dbReference type="Gene3D" id="1.20.920.10">
    <property type="entry name" value="Bromodomain-like"/>
    <property type="match status" value="1"/>
</dbReference>
<accession>A0A1J4JH57</accession>
<keyword evidence="3" id="KW-0853">WD repeat</keyword>
<dbReference type="SMART" id="SM00320">
    <property type="entry name" value="WD40"/>
    <property type="match status" value="4"/>
</dbReference>
<evidence type="ECO:0000256" key="4">
    <source>
        <dbReference type="SAM" id="MobiDB-lite"/>
    </source>
</evidence>
<dbReference type="VEuPathDB" id="TrichDB:TRFO_35080"/>
<dbReference type="Pfam" id="PF00439">
    <property type="entry name" value="Bromodomain"/>
    <property type="match status" value="1"/>
</dbReference>
<dbReference type="Proteomes" id="UP000179807">
    <property type="component" value="Unassembled WGS sequence"/>
</dbReference>
<dbReference type="EMBL" id="MLAK01001052">
    <property type="protein sequence ID" value="OHS98488.1"/>
    <property type="molecule type" value="Genomic_DNA"/>
</dbReference>
<evidence type="ECO:0000259" key="5">
    <source>
        <dbReference type="PROSITE" id="PS50014"/>
    </source>
</evidence>
<dbReference type="RefSeq" id="XP_068351625.1">
    <property type="nucleotide sequence ID" value="XM_068510048.1"/>
</dbReference>
<evidence type="ECO:0000256" key="2">
    <source>
        <dbReference type="PROSITE-ProRule" id="PRU00035"/>
    </source>
</evidence>
<feature type="repeat" description="WD" evidence="3">
    <location>
        <begin position="195"/>
        <end position="219"/>
    </location>
</feature>
<dbReference type="InterPro" id="IPR036427">
    <property type="entry name" value="Bromodomain-like_sf"/>
</dbReference>
<evidence type="ECO:0000256" key="1">
    <source>
        <dbReference type="ARBA" id="ARBA00023117"/>
    </source>
</evidence>
<protein>
    <recommendedName>
        <fullName evidence="5">Bromo domain-containing protein</fullName>
    </recommendedName>
</protein>
<dbReference type="PROSITE" id="PS50082">
    <property type="entry name" value="WD_REPEATS_2"/>
    <property type="match status" value="3"/>
</dbReference>
<dbReference type="PANTHER" id="PTHR16266:SF17">
    <property type="entry name" value="BRWD3"/>
    <property type="match status" value="1"/>
</dbReference>
<gene>
    <name evidence="6" type="ORF">TRFO_35080</name>
</gene>
<evidence type="ECO:0000313" key="6">
    <source>
        <dbReference type="EMBL" id="OHS98488.1"/>
    </source>
</evidence>
<name>A0A1J4JH57_9EUKA</name>
<evidence type="ECO:0000256" key="3">
    <source>
        <dbReference type="PROSITE-ProRule" id="PRU00221"/>
    </source>
</evidence>
<dbReference type="InterPro" id="IPR001680">
    <property type="entry name" value="WD40_rpt"/>
</dbReference>
<dbReference type="PROSITE" id="PS50294">
    <property type="entry name" value="WD_REPEATS_REGION"/>
    <property type="match status" value="2"/>
</dbReference>
<evidence type="ECO:0000313" key="7">
    <source>
        <dbReference type="Proteomes" id="UP000179807"/>
    </source>
</evidence>
<dbReference type="OrthoDB" id="10265743at2759"/>
<organism evidence="6 7">
    <name type="scientific">Tritrichomonas foetus</name>
    <dbReference type="NCBI Taxonomy" id="1144522"/>
    <lineage>
        <taxon>Eukaryota</taxon>
        <taxon>Metamonada</taxon>
        <taxon>Parabasalia</taxon>
        <taxon>Tritrichomonadida</taxon>
        <taxon>Tritrichomonadidae</taxon>
        <taxon>Tritrichomonas</taxon>
    </lineage>
</organism>